<evidence type="ECO:0000256" key="4">
    <source>
        <dbReference type="PROSITE-ProRule" id="PRU01005"/>
    </source>
</evidence>
<dbReference type="Gene3D" id="2.170.130.20">
    <property type="entry name" value="LCCL-like domain"/>
    <property type="match status" value="1"/>
</dbReference>
<dbReference type="InterPro" id="IPR001506">
    <property type="entry name" value="Peptidase_M12A"/>
</dbReference>
<dbReference type="SUPFAM" id="SSF55486">
    <property type="entry name" value="Metalloproteases ('zincins'), catalytic domain"/>
    <property type="match status" value="1"/>
</dbReference>
<dbReference type="InterPro" id="IPR024079">
    <property type="entry name" value="MetalloPept_cat_dom_sf"/>
</dbReference>
<keyword evidence="2 5" id="KW-0645">Protease</keyword>
<dbReference type="PANTHER" id="PTHR10127">
    <property type="entry name" value="DISCOIDIN, CUB, EGF, LAMININ , AND ZINC METALLOPROTEASE DOMAIN CONTAINING"/>
    <property type="match status" value="1"/>
</dbReference>
<feature type="domain" description="ShKT" evidence="8">
    <location>
        <begin position="87"/>
        <end position="121"/>
    </location>
</feature>
<accession>A0A8J9ZNZ0</accession>
<keyword evidence="5 6" id="KW-0862">Zinc</keyword>
<evidence type="ECO:0000259" key="8">
    <source>
        <dbReference type="PROSITE" id="PS51670"/>
    </source>
</evidence>
<evidence type="ECO:0000256" key="3">
    <source>
        <dbReference type="ARBA" id="ARBA00022801"/>
    </source>
</evidence>
<dbReference type="GO" id="GO:0008270">
    <property type="term" value="F:zinc ion binding"/>
    <property type="evidence" value="ECO:0007669"/>
    <property type="project" value="UniProtKB-UniRule"/>
</dbReference>
<feature type="binding site" evidence="5">
    <location>
        <position position="364"/>
    </location>
    <ligand>
        <name>Zn(2+)</name>
        <dbReference type="ChEBI" id="CHEBI:29105"/>
        <note>catalytic</note>
    </ligand>
</feature>
<evidence type="ECO:0000256" key="1">
    <source>
        <dbReference type="ARBA" id="ARBA00002657"/>
    </source>
</evidence>
<dbReference type="Pfam" id="PF03815">
    <property type="entry name" value="LCCL"/>
    <property type="match status" value="1"/>
</dbReference>
<gene>
    <name evidence="10" type="primary">ASTL</name>
    <name evidence="10" type="ORF">BLAG_LOCUS15344</name>
</gene>
<name>A0A8J9ZNZ0_BRALA</name>
<dbReference type="SMART" id="SM00235">
    <property type="entry name" value="ZnMc"/>
    <property type="match status" value="1"/>
</dbReference>
<feature type="domain" description="Peptidase M12A" evidence="9">
    <location>
        <begin position="254"/>
        <end position="456"/>
    </location>
</feature>
<dbReference type="InterPro" id="IPR004043">
    <property type="entry name" value="LCCL"/>
</dbReference>
<dbReference type="OrthoDB" id="291007at2759"/>
<dbReference type="PROSITE" id="PS51864">
    <property type="entry name" value="ASTACIN"/>
    <property type="match status" value="1"/>
</dbReference>
<evidence type="ECO:0000256" key="6">
    <source>
        <dbReference type="RuleBase" id="RU361183"/>
    </source>
</evidence>
<comment type="function">
    <text evidence="1">Metalloprotease.</text>
</comment>
<keyword evidence="4" id="KW-1015">Disulfide bond</keyword>
<feature type="signal peptide" evidence="6">
    <location>
        <begin position="1"/>
        <end position="20"/>
    </location>
</feature>
<comment type="caution">
    <text evidence="4">Lacks conserved residue(s) required for the propagation of feature annotation.</text>
</comment>
<feature type="domain" description="ShKT" evidence="8">
    <location>
        <begin position="237"/>
        <end position="271"/>
    </location>
</feature>
<dbReference type="GO" id="GO:0004222">
    <property type="term" value="F:metalloendopeptidase activity"/>
    <property type="evidence" value="ECO:0007669"/>
    <property type="project" value="UniProtKB-UniRule"/>
</dbReference>
<dbReference type="PANTHER" id="PTHR10127:SF883">
    <property type="entry name" value="ZINC METALLOPROTEINASE NAS-8"/>
    <property type="match status" value="1"/>
</dbReference>
<proteinExistence type="predicted"/>
<keyword evidence="6" id="KW-0732">Signal</keyword>
<comment type="cofactor">
    <cofactor evidence="5 6">
        <name>Zn(2+)</name>
        <dbReference type="ChEBI" id="CHEBI:29105"/>
    </cofactor>
    <text evidence="5 6">Binds 1 zinc ion per subunit.</text>
</comment>
<feature type="chain" id="PRO_5035487215" description="Metalloendopeptidase" evidence="6">
    <location>
        <begin position="21"/>
        <end position="457"/>
    </location>
</feature>
<evidence type="ECO:0000259" key="7">
    <source>
        <dbReference type="PROSITE" id="PS50820"/>
    </source>
</evidence>
<dbReference type="InterPro" id="IPR034035">
    <property type="entry name" value="Astacin-like_dom"/>
</dbReference>
<dbReference type="FunFam" id="3.40.390.10:FF:000101">
    <property type="entry name" value="Metalloendopeptidase"/>
    <property type="match status" value="1"/>
</dbReference>
<reference evidence="10" key="1">
    <citation type="submission" date="2022-01" db="EMBL/GenBank/DDBJ databases">
        <authorList>
            <person name="Braso-Vives M."/>
        </authorList>
    </citation>
    <scope>NUCLEOTIDE SEQUENCE</scope>
</reference>
<dbReference type="InterPro" id="IPR036609">
    <property type="entry name" value="LCCL_sf"/>
</dbReference>
<dbReference type="SMART" id="SM00603">
    <property type="entry name" value="LCCL"/>
    <property type="match status" value="1"/>
</dbReference>
<organism evidence="10 11">
    <name type="scientific">Branchiostoma lanceolatum</name>
    <name type="common">Common lancelet</name>
    <name type="synonym">Amphioxus lanceolatum</name>
    <dbReference type="NCBI Taxonomy" id="7740"/>
    <lineage>
        <taxon>Eukaryota</taxon>
        <taxon>Metazoa</taxon>
        <taxon>Chordata</taxon>
        <taxon>Cephalochordata</taxon>
        <taxon>Leptocardii</taxon>
        <taxon>Amphioxiformes</taxon>
        <taxon>Branchiostomatidae</taxon>
        <taxon>Branchiostoma</taxon>
    </lineage>
</organism>
<dbReference type="SMART" id="SM00254">
    <property type="entry name" value="ShKT"/>
    <property type="match status" value="2"/>
</dbReference>
<dbReference type="Pfam" id="PF01400">
    <property type="entry name" value="Astacin"/>
    <property type="match status" value="1"/>
</dbReference>
<dbReference type="InterPro" id="IPR006026">
    <property type="entry name" value="Peptidase_Metallo"/>
</dbReference>
<evidence type="ECO:0000259" key="9">
    <source>
        <dbReference type="PROSITE" id="PS51864"/>
    </source>
</evidence>
<keyword evidence="11" id="KW-1185">Reference proteome</keyword>
<dbReference type="Proteomes" id="UP000838412">
    <property type="component" value="Chromosome 3"/>
</dbReference>
<dbReference type="EMBL" id="OV696688">
    <property type="protein sequence ID" value="CAH1257391.1"/>
    <property type="molecule type" value="Genomic_DNA"/>
</dbReference>
<evidence type="ECO:0000256" key="5">
    <source>
        <dbReference type="PROSITE-ProRule" id="PRU01211"/>
    </source>
</evidence>
<dbReference type="Pfam" id="PF01549">
    <property type="entry name" value="ShK"/>
    <property type="match status" value="2"/>
</dbReference>
<protein>
    <recommendedName>
        <fullName evidence="6">Metalloendopeptidase</fullName>
        <ecNumber evidence="6">3.4.24.-</ecNumber>
    </recommendedName>
</protein>
<feature type="disulfide bond" evidence="4">
    <location>
        <begin position="87"/>
        <end position="121"/>
    </location>
</feature>
<feature type="active site" evidence="5">
    <location>
        <position position="355"/>
    </location>
</feature>
<dbReference type="PROSITE" id="PS50820">
    <property type="entry name" value="LCCL"/>
    <property type="match status" value="1"/>
</dbReference>
<keyword evidence="5 6" id="KW-0482">Metalloprotease</keyword>
<dbReference type="GO" id="GO:0006508">
    <property type="term" value="P:proteolysis"/>
    <property type="evidence" value="ECO:0007669"/>
    <property type="project" value="UniProtKB-KW"/>
</dbReference>
<dbReference type="AlphaFoldDB" id="A0A8J9ZNZ0"/>
<dbReference type="CDD" id="cd04280">
    <property type="entry name" value="ZnMc_astacin_like"/>
    <property type="match status" value="1"/>
</dbReference>
<feature type="binding site" evidence="5">
    <location>
        <position position="354"/>
    </location>
    <ligand>
        <name>Zn(2+)</name>
        <dbReference type="ChEBI" id="CHEBI:29105"/>
        <note>catalytic</note>
    </ligand>
</feature>
<dbReference type="PRINTS" id="PR00480">
    <property type="entry name" value="ASTACIN"/>
</dbReference>
<evidence type="ECO:0000313" key="11">
    <source>
        <dbReference type="Proteomes" id="UP000838412"/>
    </source>
</evidence>
<evidence type="ECO:0000256" key="2">
    <source>
        <dbReference type="ARBA" id="ARBA00022670"/>
    </source>
</evidence>
<feature type="binding site" evidence="5">
    <location>
        <position position="358"/>
    </location>
    <ligand>
        <name>Zn(2+)</name>
        <dbReference type="ChEBI" id="CHEBI:29105"/>
        <note>catalytic</note>
    </ligand>
</feature>
<dbReference type="SUPFAM" id="SSF69848">
    <property type="entry name" value="LCCL domain"/>
    <property type="match status" value="1"/>
</dbReference>
<dbReference type="Gene3D" id="3.40.390.10">
    <property type="entry name" value="Collagenase (Catalytic Domain)"/>
    <property type="match status" value="1"/>
</dbReference>
<dbReference type="PROSITE" id="PS51670">
    <property type="entry name" value="SHKT"/>
    <property type="match status" value="2"/>
</dbReference>
<dbReference type="InterPro" id="IPR003582">
    <property type="entry name" value="ShKT_dom"/>
</dbReference>
<feature type="domain" description="LCCL" evidence="7">
    <location>
        <begin position="136"/>
        <end position="229"/>
    </location>
</feature>
<keyword evidence="3 5" id="KW-0378">Hydrolase</keyword>
<feature type="disulfide bond" evidence="4">
    <location>
        <begin position="237"/>
        <end position="271"/>
    </location>
</feature>
<keyword evidence="5 6" id="KW-0479">Metal-binding</keyword>
<dbReference type="EC" id="3.4.24.-" evidence="6"/>
<dbReference type="Gene3D" id="1.10.10.1940">
    <property type="match status" value="1"/>
</dbReference>
<sequence length="457" mass="50065">MRTSTVSAVLLVFGVGLAASVPVDSLRRSPKRKSVTKTILEANKGLHLYSGDITNVHRNSRNAIDDGWRWPNGVIPYVIGSEFSTSCYDTDNDCGRWASQGECDKDPYWMLDNCPHSCNYCSRSGSSSRAQKPAPRAYSANCYTDSTQMNGDSFTVNCPSGCASNGADAWGTDVYTDDSGICTAAIHAGKLTNSGGSVTVYRWPGQSSYQGSTQNGIQTQDYDAWGSSFAFEAEPVCEDEHASCSHWADIGECQANPNYMLNHCQLSCGVCQGGGDIDGAVLLTAPAGSEVGRIEAAIQEFNQQTCIRFVPRTNQRDYVHIKRLSGCWSDIGVSGGVQELSLGSGCLWKGTIIHELMHAVGFWHEHQRPDRDDYVTIRLQNVEQDEQYNFDKQTDTRTQGMSYDYGSVMHYESDAFSANGRDTIIPKLPLNGIVLGDANELSSLDIQKINKLYDCNE</sequence>
<evidence type="ECO:0000313" key="10">
    <source>
        <dbReference type="EMBL" id="CAH1257391.1"/>
    </source>
</evidence>